<dbReference type="EMBL" id="FXAG01000020">
    <property type="protein sequence ID" value="SMF42888.1"/>
    <property type="molecule type" value="Genomic_DNA"/>
</dbReference>
<dbReference type="AlphaFoldDB" id="A0A1Y6C3S9"/>
<proteinExistence type="predicted"/>
<evidence type="ECO:0000313" key="2">
    <source>
        <dbReference type="Proteomes" id="UP000192920"/>
    </source>
</evidence>
<gene>
    <name evidence="1" type="ORF">SAMN02745746_03197</name>
</gene>
<keyword evidence="2" id="KW-1185">Reference proteome</keyword>
<organism evidence="1 2">
    <name type="scientific">Pseudogulbenkiania subflava DSM 22618</name>
    <dbReference type="NCBI Taxonomy" id="1123014"/>
    <lineage>
        <taxon>Bacteria</taxon>
        <taxon>Pseudomonadati</taxon>
        <taxon>Pseudomonadota</taxon>
        <taxon>Betaproteobacteria</taxon>
        <taxon>Neisseriales</taxon>
        <taxon>Chromobacteriaceae</taxon>
        <taxon>Pseudogulbenkiania</taxon>
    </lineage>
</organism>
<name>A0A1Y6C3S9_9NEIS</name>
<protein>
    <submittedName>
        <fullName evidence="1">Uncharacterized protein</fullName>
    </submittedName>
</protein>
<reference evidence="2" key="1">
    <citation type="submission" date="2017-04" db="EMBL/GenBank/DDBJ databases">
        <authorList>
            <person name="Varghese N."/>
            <person name="Submissions S."/>
        </authorList>
    </citation>
    <scope>NUCLEOTIDE SEQUENCE [LARGE SCALE GENOMIC DNA]</scope>
    <source>
        <strain evidence="2">DSM 22618</strain>
    </source>
</reference>
<accession>A0A1Y6C3S9</accession>
<dbReference type="Proteomes" id="UP000192920">
    <property type="component" value="Unassembled WGS sequence"/>
</dbReference>
<sequence length="118" mass="13785">MNAMNSRPFAFVRTPLPPEQLKLQVEAMRWLLDLPAPVRPLKLSRQYARIVNRLTQLWPEESSCRRYLDSLMLDERGGRQGFPLEIVMELGNLLNYYDELHPVRSAPVWEWGGNTLGY</sequence>
<evidence type="ECO:0000313" key="1">
    <source>
        <dbReference type="EMBL" id="SMF42888.1"/>
    </source>
</evidence>